<name>A0A975PH72_9BACT</name>
<evidence type="ECO:0000313" key="1">
    <source>
        <dbReference type="EMBL" id="QUE52991.1"/>
    </source>
</evidence>
<dbReference type="InterPro" id="IPR025459">
    <property type="entry name" value="DUF4279"/>
</dbReference>
<dbReference type="AlphaFoldDB" id="A0A975PH72"/>
<dbReference type="RefSeq" id="WP_211634335.1">
    <property type="nucleotide sequence ID" value="NZ_CP073100.1"/>
</dbReference>
<proteinExistence type="predicted"/>
<dbReference type="EMBL" id="CP073100">
    <property type="protein sequence ID" value="QUE52991.1"/>
    <property type="molecule type" value="Genomic_DNA"/>
</dbReference>
<evidence type="ECO:0000313" key="2">
    <source>
        <dbReference type="Proteomes" id="UP000676169"/>
    </source>
</evidence>
<gene>
    <name evidence="1" type="ORF">KBB96_08880</name>
</gene>
<reference evidence="1" key="1">
    <citation type="submission" date="2021-04" db="EMBL/GenBank/DDBJ databases">
        <title>Luteolibacter sp. 32A isolated from the skin of an Anderson's salamander (Ambystoma andersonii).</title>
        <authorList>
            <person name="Spergser J."/>
            <person name="Busse H.-J."/>
        </authorList>
    </citation>
    <scope>NUCLEOTIDE SEQUENCE</scope>
    <source>
        <strain evidence="1">32A</strain>
    </source>
</reference>
<dbReference type="KEGG" id="lamb:KBB96_08880"/>
<dbReference type="Pfam" id="PF14106">
    <property type="entry name" value="DUF4279"/>
    <property type="match status" value="1"/>
</dbReference>
<protein>
    <submittedName>
        <fullName evidence="1">DUF4279 domain-containing protein</fullName>
    </submittedName>
</protein>
<accession>A0A975PH72</accession>
<dbReference type="Proteomes" id="UP000676169">
    <property type="component" value="Chromosome"/>
</dbReference>
<sequence length="234" mass="26447">MHDPADSTGDAEAVRLSMSLRVFSEDLDPEWVTSGLGVAPTLTYRKGDGYHGPDGRLRSIYKQGMWIHDVEERIDERIIGERLLEFVRIFEARKNFLKQAVEDGIRADVFVGVFDSEGIFPMKLSNDLLRTMGAMGLELDVSVYEREARTDGRRSDGGSVQTEFYQLDHEYEDLEGFEHVKFLGIYSSEELAVAARDSLLKQPGFSDHPEGFCISKVVLDRVEWSEGFVRAGDI</sequence>
<keyword evidence="2" id="KW-1185">Reference proteome</keyword>
<organism evidence="1 2">
    <name type="scientific">Luteolibacter ambystomatis</name>
    <dbReference type="NCBI Taxonomy" id="2824561"/>
    <lineage>
        <taxon>Bacteria</taxon>
        <taxon>Pseudomonadati</taxon>
        <taxon>Verrucomicrobiota</taxon>
        <taxon>Verrucomicrobiia</taxon>
        <taxon>Verrucomicrobiales</taxon>
        <taxon>Verrucomicrobiaceae</taxon>
        <taxon>Luteolibacter</taxon>
    </lineage>
</organism>